<evidence type="ECO:0000313" key="1">
    <source>
        <dbReference type="EMBL" id="NVY95891.1"/>
    </source>
</evidence>
<dbReference type="Proteomes" id="UP000563523">
    <property type="component" value="Unassembled WGS sequence"/>
</dbReference>
<organism evidence="1 2">
    <name type="scientific">Bombilactobacillus apium</name>
    <dbReference type="NCBI Taxonomy" id="2675299"/>
    <lineage>
        <taxon>Bacteria</taxon>
        <taxon>Bacillati</taxon>
        <taxon>Bacillota</taxon>
        <taxon>Bacilli</taxon>
        <taxon>Lactobacillales</taxon>
        <taxon>Lactobacillaceae</taxon>
        <taxon>Bombilactobacillus</taxon>
    </lineage>
</organism>
<dbReference type="AlphaFoldDB" id="A0A850R1J6"/>
<comment type="caution">
    <text evidence="1">The sequence shown here is derived from an EMBL/GenBank/DDBJ whole genome shotgun (WGS) entry which is preliminary data.</text>
</comment>
<dbReference type="EMBL" id="JABZEC010000001">
    <property type="protein sequence ID" value="NVY95891.1"/>
    <property type="molecule type" value="Genomic_DNA"/>
</dbReference>
<keyword evidence="2" id="KW-1185">Reference proteome</keyword>
<sequence>MRVFDSYVPSNPIKSMSGEICIDNNMNDVRILKINFQNLLQWIVINRSLDTIFSELMKIRKIFVPWTELNDFVKGLSIKDARKMAYNLADSNIPATRMATVKIICEKTRKIDLLSNLTLWQQQWILLRVCLYKYSITQNILDRQEVQNVIEKLKEQDKYLLAYIGSEYYDSSKRNN</sequence>
<proteinExistence type="predicted"/>
<gene>
    <name evidence="1" type="ORF">HU830_01580</name>
</gene>
<protein>
    <submittedName>
        <fullName evidence="1">Uncharacterized protein</fullName>
    </submittedName>
</protein>
<dbReference type="RefSeq" id="WP_176942053.1">
    <property type="nucleotide sequence ID" value="NZ_JABZEC010000001.1"/>
</dbReference>
<evidence type="ECO:0000313" key="2">
    <source>
        <dbReference type="Proteomes" id="UP000563523"/>
    </source>
</evidence>
<accession>A0A850R1J6</accession>
<reference evidence="1 2" key="1">
    <citation type="submission" date="2020-06" db="EMBL/GenBank/DDBJ databases">
        <authorList>
            <person name="Kang J."/>
        </authorList>
    </citation>
    <scope>NUCLEOTIDE SEQUENCE [LARGE SCALE GENOMIC DNA]</scope>
    <source>
        <strain evidence="1 2">DCY120</strain>
    </source>
</reference>
<name>A0A850R1J6_9LACO</name>